<evidence type="ECO:0000256" key="1">
    <source>
        <dbReference type="ARBA" id="ARBA00004141"/>
    </source>
</evidence>
<dbReference type="InterPro" id="IPR040236">
    <property type="entry name" value="TMEM198"/>
</dbReference>
<accession>A0A9P6PX17</accession>
<feature type="chain" id="PRO_5040476821" description="Transmembrane protein 198" evidence="8">
    <location>
        <begin position="26"/>
        <end position="280"/>
    </location>
</feature>
<protein>
    <recommendedName>
        <fullName evidence="6">Transmembrane protein 198</fullName>
    </recommendedName>
</protein>
<evidence type="ECO:0000256" key="3">
    <source>
        <dbReference type="ARBA" id="ARBA00022692"/>
    </source>
</evidence>
<proteinExistence type="inferred from homology"/>
<feature type="transmembrane region" description="Helical" evidence="7">
    <location>
        <begin position="236"/>
        <end position="256"/>
    </location>
</feature>
<keyword evidence="3 7" id="KW-0812">Transmembrane</keyword>
<evidence type="ECO:0000256" key="8">
    <source>
        <dbReference type="SAM" id="SignalP"/>
    </source>
</evidence>
<evidence type="ECO:0000256" key="4">
    <source>
        <dbReference type="ARBA" id="ARBA00022989"/>
    </source>
</evidence>
<organism evidence="10 11">
    <name type="scientific">Mortierella polycephala</name>
    <dbReference type="NCBI Taxonomy" id="41804"/>
    <lineage>
        <taxon>Eukaryota</taxon>
        <taxon>Fungi</taxon>
        <taxon>Fungi incertae sedis</taxon>
        <taxon>Mucoromycota</taxon>
        <taxon>Mortierellomycotina</taxon>
        <taxon>Mortierellomycetes</taxon>
        <taxon>Mortierellales</taxon>
        <taxon>Mortierellaceae</taxon>
        <taxon>Mortierella</taxon>
    </lineage>
</organism>
<gene>
    <name evidence="10" type="ORF">BG011_006092</name>
</gene>
<feature type="transmembrane region" description="Helical" evidence="7">
    <location>
        <begin position="108"/>
        <end position="126"/>
    </location>
</feature>
<keyword evidence="11" id="KW-1185">Reference proteome</keyword>
<feature type="transmembrane region" description="Helical" evidence="7">
    <location>
        <begin position="164"/>
        <end position="180"/>
    </location>
</feature>
<evidence type="ECO:0000256" key="2">
    <source>
        <dbReference type="ARBA" id="ARBA00006244"/>
    </source>
</evidence>
<feature type="domain" description="TM7S3/TM198-like" evidence="9">
    <location>
        <begin position="56"/>
        <end position="255"/>
    </location>
</feature>
<keyword evidence="4 7" id="KW-1133">Transmembrane helix</keyword>
<dbReference type="AlphaFoldDB" id="A0A9P6PX17"/>
<keyword evidence="8" id="KW-0732">Signal</keyword>
<name>A0A9P6PX17_9FUNG</name>
<dbReference type="PANTHER" id="PTHR31247">
    <property type="entry name" value="TRANSMEMBRANE PROTEIN 198 FAMILY MEMBER"/>
    <property type="match status" value="1"/>
</dbReference>
<sequence>MASLQARSMAFLAFLLCFLTSTVLAGPGDITADVPDVGGEPGAVRRITISGTIVAIVLMVAGFMFAFFGHKFFKITLFITGFYVLSTLAWIALSNAEPENGYGSNSQWIYLGVAGAAGILGGALFLCFWRLGFAAIGAMAGFYLAIFILSWADLGLIKSGVGRTIFIVAFVIVGIVLTFFVERHVVILGTAIVGSGSFFVGLDNFVNTGFSEAFTAFLSGKKTAFGGDGYHVSGQVYGMLAGTLAMMIMGACFQYIRHRGSWVPKTHRPHYQAQPNYQQV</sequence>
<feature type="transmembrane region" description="Helical" evidence="7">
    <location>
        <begin position="49"/>
        <end position="68"/>
    </location>
</feature>
<dbReference type="Pfam" id="PF13886">
    <property type="entry name" value="TM7S3_TM198"/>
    <property type="match status" value="1"/>
</dbReference>
<evidence type="ECO:0000259" key="9">
    <source>
        <dbReference type="Pfam" id="PF13886"/>
    </source>
</evidence>
<dbReference type="EMBL" id="JAAAJA010000431">
    <property type="protein sequence ID" value="KAG0253908.1"/>
    <property type="molecule type" value="Genomic_DNA"/>
</dbReference>
<dbReference type="GO" id="GO:0005886">
    <property type="term" value="C:plasma membrane"/>
    <property type="evidence" value="ECO:0007669"/>
    <property type="project" value="TreeGrafter"/>
</dbReference>
<reference evidence="10" key="1">
    <citation type="journal article" date="2020" name="Fungal Divers.">
        <title>Resolving the Mortierellaceae phylogeny through synthesis of multi-gene phylogenetics and phylogenomics.</title>
        <authorList>
            <person name="Vandepol N."/>
            <person name="Liber J."/>
            <person name="Desiro A."/>
            <person name="Na H."/>
            <person name="Kennedy M."/>
            <person name="Barry K."/>
            <person name="Grigoriev I.V."/>
            <person name="Miller A.N."/>
            <person name="O'Donnell K."/>
            <person name="Stajich J.E."/>
            <person name="Bonito G."/>
        </authorList>
    </citation>
    <scope>NUCLEOTIDE SEQUENCE</scope>
    <source>
        <strain evidence="10">KOD948</strain>
    </source>
</reference>
<evidence type="ECO:0000313" key="11">
    <source>
        <dbReference type="Proteomes" id="UP000726737"/>
    </source>
</evidence>
<feature type="transmembrane region" description="Helical" evidence="7">
    <location>
        <begin position="133"/>
        <end position="152"/>
    </location>
</feature>
<dbReference type="OrthoDB" id="102260at2759"/>
<evidence type="ECO:0000313" key="10">
    <source>
        <dbReference type="EMBL" id="KAG0253908.1"/>
    </source>
</evidence>
<keyword evidence="5 7" id="KW-0472">Membrane</keyword>
<dbReference type="PANTHER" id="PTHR31247:SF5">
    <property type="entry name" value="DUF4203 DOMAIN-CONTAINING PROTEIN"/>
    <property type="match status" value="1"/>
</dbReference>
<dbReference type="InterPro" id="IPR025256">
    <property type="entry name" value="TM7S3/TM198-like_dom"/>
</dbReference>
<comment type="similarity">
    <text evidence="2">Belongs to the TMEM198 family.</text>
</comment>
<dbReference type="Proteomes" id="UP000726737">
    <property type="component" value="Unassembled WGS sequence"/>
</dbReference>
<evidence type="ECO:0000256" key="6">
    <source>
        <dbReference type="ARBA" id="ARBA00049737"/>
    </source>
</evidence>
<comment type="caution">
    <text evidence="10">The sequence shown here is derived from an EMBL/GenBank/DDBJ whole genome shotgun (WGS) entry which is preliminary data.</text>
</comment>
<feature type="signal peptide" evidence="8">
    <location>
        <begin position="1"/>
        <end position="25"/>
    </location>
</feature>
<evidence type="ECO:0000256" key="7">
    <source>
        <dbReference type="SAM" id="Phobius"/>
    </source>
</evidence>
<feature type="transmembrane region" description="Helical" evidence="7">
    <location>
        <begin position="185"/>
        <end position="202"/>
    </location>
</feature>
<feature type="transmembrane region" description="Helical" evidence="7">
    <location>
        <begin position="75"/>
        <end position="93"/>
    </location>
</feature>
<comment type="subcellular location">
    <subcellularLocation>
        <location evidence="1">Membrane</location>
        <topology evidence="1">Multi-pass membrane protein</topology>
    </subcellularLocation>
</comment>
<evidence type="ECO:0000256" key="5">
    <source>
        <dbReference type="ARBA" id="ARBA00023136"/>
    </source>
</evidence>